<comment type="caution">
    <text evidence="1">The sequence shown here is derived from an EMBL/GenBank/DDBJ whole genome shotgun (WGS) entry which is preliminary data.</text>
</comment>
<dbReference type="Proteomes" id="UP000186955">
    <property type="component" value="Unassembled WGS sequence"/>
</dbReference>
<sequence length="265" mass="30127">MGIDRLGLGLGLPNPIQSAVLSGAAFYRAFKSGESHIVRQFVRHIVPVKFFHDAVVAFRAIGAQSWPDEDIETILAKYFSRDEEYFAGPDAFWLDQGAAIVELHKIVEFFCDKLASEALAAMSPGTEFSRRLALDNSAYQVCLGLGHVKKIIDAPLPTVRQWPGMKIEEARGWFFNKFMRRHIQSWDVKKARHRIGGEQGDLEFLPSYPDPDTGPDNVWRWANTGEKLINAVNNPNRRVLRKWGYVMWARRRLNAKGLMDEPWAG</sequence>
<proteinExistence type="predicted"/>
<gene>
    <name evidence="1" type="ORF">PENSUB_12442</name>
</gene>
<accession>A0A1Q5SZC3</accession>
<dbReference type="EMBL" id="MNBE01000725">
    <property type="protein sequence ID" value="OKO93379.1"/>
    <property type="molecule type" value="Genomic_DNA"/>
</dbReference>
<protein>
    <submittedName>
        <fullName evidence="1">Uncharacterized protein</fullName>
    </submittedName>
</protein>
<dbReference type="AlphaFoldDB" id="A0A1Q5SZC3"/>
<name>A0A1Q5SZC3_9EURO</name>
<dbReference type="STRING" id="1316194.A0A1Q5SZC3"/>
<evidence type="ECO:0000313" key="2">
    <source>
        <dbReference type="Proteomes" id="UP000186955"/>
    </source>
</evidence>
<evidence type="ECO:0000313" key="1">
    <source>
        <dbReference type="EMBL" id="OKO93379.1"/>
    </source>
</evidence>
<organism evidence="1 2">
    <name type="scientific">Penicillium subrubescens</name>
    <dbReference type="NCBI Taxonomy" id="1316194"/>
    <lineage>
        <taxon>Eukaryota</taxon>
        <taxon>Fungi</taxon>
        <taxon>Dikarya</taxon>
        <taxon>Ascomycota</taxon>
        <taxon>Pezizomycotina</taxon>
        <taxon>Eurotiomycetes</taxon>
        <taxon>Eurotiomycetidae</taxon>
        <taxon>Eurotiales</taxon>
        <taxon>Aspergillaceae</taxon>
        <taxon>Penicillium</taxon>
    </lineage>
</organism>
<reference evidence="1 2" key="1">
    <citation type="submission" date="2016-10" db="EMBL/GenBank/DDBJ databases">
        <title>Genome sequence of the ascomycete fungus Penicillium subrubescens.</title>
        <authorList>
            <person name="De Vries R.P."/>
            <person name="Peng M."/>
            <person name="Dilokpimol A."/>
            <person name="Hilden K."/>
            <person name="Makela M.R."/>
            <person name="Grigoriev I."/>
            <person name="Riley R."/>
            <person name="Granchi Z."/>
        </authorList>
    </citation>
    <scope>NUCLEOTIDE SEQUENCE [LARGE SCALE GENOMIC DNA]</scope>
    <source>
        <strain evidence="1 2">CBS 132785</strain>
    </source>
</reference>
<keyword evidence="2" id="KW-1185">Reference proteome</keyword>